<accession>A0ACB7YH33</accession>
<dbReference type="Proteomes" id="UP000828048">
    <property type="component" value="Chromosome 8"/>
</dbReference>
<organism evidence="1 2">
    <name type="scientific">Vaccinium darrowii</name>
    <dbReference type="NCBI Taxonomy" id="229202"/>
    <lineage>
        <taxon>Eukaryota</taxon>
        <taxon>Viridiplantae</taxon>
        <taxon>Streptophyta</taxon>
        <taxon>Embryophyta</taxon>
        <taxon>Tracheophyta</taxon>
        <taxon>Spermatophyta</taxon>
        <taxon>Magnoliopsida</taxon>
        <taxon>eudicotyledons</taxon>
        <taxon>Gunneridae</taxon>
        <taxon>Pentapetalae</taxon>
        <taxon>asterids</taxon>
        <taxon>Ericales</taxon>
        <taxon>Ericaceae</taxon>
        <taxon>Vaccinioideae</taxon>
        <taxon>Vaccinieae</taxon>
        <taxon>Vaccinium</taxon>
    </lineage>
</organism>
<keyword evidence="2" id="KW-1185">Reference proteome</keyword>
<dbReference type="EMBL" id="CM037158">
    <property type="protein sequence ID" value="KAH7852707.1"/>
    <property type="molecule type" value="Genomic_DNA"/>
</dbReference>
<proteinExistence type="predicted"/>
<evidence type="ECO:0000313" key="1">
    <source>
        <dbReference type="EMBL" id="KAH7852707.1"/>
    </source>
</evidence>
<comment type="caution">
    <text evidence="1">The sequence shown here is derived from an EMBL/GenBank/DDBJ whole genome shotgun (WGS) entry which is preliminary data.</text>
</comment>
<evidence type="ECO:0000313" key="2">
    <source>
        <dbReference type="Proteomes" id="UP000828048"/>
    </source>
</evidence>
<protein>
    <submittedName>
        <fullName evidence="1">Uncharacterized protein</fullName>
    </submittedName>
</protein>
<name>A0ACB7YH33_9ERIC</name>
<sequence length="204" mass="23216">MVEVLWKSAQVRFKLDQEREREREELKNVGRDTPKSSSTNLKEHSLSKVLCLERHGRERGLGTLSQVSSQVAQLNEENAHFKSQMVTDACHSSTYMVCLFCVALLLKSVNTNPHSNKCKLLDWMGTCEVVIEGHWSSSDPNALVHNIPIGPNAMRVWVDVPKKFQVYYLWRNASEMTYIEQALGTTVAWTTDKVIIDSTTWSMA</sequence>
<gene>
    <name evidence="1" type="ORF">Vadar_028169</name>
</gene>
<reference evidence="1 2" key="1">
    <citation type="journal article" date="2021" name="Hortic Res">
        <title>High-quality reference genome and annotation aids understanding of berry development for evergreen blueberry (Vaccinium darrowii).</title>
        <authorList>
            <person name="Yu J."/>
            <person name="Hulse-Kemp A.M."/>
            <person name="Babiker E."/>
            <person name="Staton M."/>
        </authorList>
    </citation>
    <scope>NUCLEOTIDE SEQUENCE [LARGE SCALE GENOMIC DNA]</scope>
    <source>
        <strain evidence="2">cv. NJ 8807/NJ 8810</strain>
        <tissue evidence="1">Young leaf</tissue>
    </source>
</reference>